<dbReference type="EMBL" id="BMAO01014859">
    <property type="protein sequence ID" value="GFQ97603.1"/>
    <property type="molecule type" value="Genomic_DNA"/>
</dbReference>
<keyword evidence="2" id="KW-1185">Reference proteome</keyword>
<proteinExistence type="predicted"/>
<dbReference type="AlphaFoldDB" id="A0A8X6H7E1"/>
<evidence type="ECO:0000313" key="2">
    <source>
        <dbReference type="Proteomes" id="UP000887116"/>
    </source>
</evidence>
<protein>
    <submittedName>
        <fullName evidence="1">Uncharacterized protein</fullName>
    </submittedName>
</protein>
<accession>A0A8X6H7E1</accession>
<sequence>MNLIATKRLFSFSEIYIEYLKSGIGSFLSQALREVAIRGPQRPIESLVYLLIALHEKELERAKQKKSISRQKMAGVVSSEAKPEVVSSDTKPVVVSSQIKPEIVWSETQPEVILLSLFHSVKHAFFAHVNF</sequence>
<name>A0A8X6H7E1_TRICU</name>
<dbReference type="OrthoDB" id="432281at2759"/>
<gene>
    <name evidence="1" type="ORF">TNCT_631321</name>
</gene>
<comment type="caution">
    <text evidence="1">The sequence shown here is derived from an EMBL/GenBank/DDBJ whole genome shotgun (WGS) entry which is preliminary data.</text>
</comment>
<reference evidence="1" key="1">
    <citation type="submission" date="2020-07" db="EMBL/GenBank/DDBJ databases">
        <title>Multicomponent nature underlies the extraordinary mechanical properties of spider dragline silk.</title>
        <authorList>
            <person name="Kono N."/>
            <person name="Nakamura H."/>
            <person name="Mori M."/>
            <person name="Yoshida Y."/>
            <person name="Ohtoshi R."/>
            <person name="Malay A.D."/>
            <person name="Moran D.A.P."/>
            <person name="Tomita M."/>
            <person name="Numata K."/>
            <person name="Arakawa K."/>
        </authorList>
    </citation>
    <scope>NUCLEOTIDE SEQUENCE</scope>
</reference>
<evidence type="ECO:0000313" key="1">
    <source>
        <dbReference type="EMBL" id="GFQ97603.1"/>
    </source>
</evidence>
<organism evidence="1 2">
    <name type="scientific">Trichonephila clavata</name>
    <name type="common">Joro spider</name>
    <name type="synonym">Nephila clavata</name>
    <dbReference type="NCBI Taxonomy" id="2740835"/>
    <lineage>
        <taxon>Eukaryota</taxon>
        <taxon>Metazoa</taxon>
        <taxon>Ecdysozoa</taxon>
        <taxon>Arthropoda</taxon>
        <taxon>Chelicerata</taxon>
        <taxon>Arachnida</taxon>
        <taxon>Araneae</taxon>
        <taxon>Araneomorphae</taxon>
        <taxon>Entelegynae</taxon>
        <taxon>Araneoidea</taxon>
        <taxon>Nephilidae</taxon>
        <taxon>Trichonephila</taxon>
    </lineage>
</organism>
<dbReference type="Proteomes" id="UP000887116">
    <property type="component" value="Unassembled WGS sequence"/>
</dbReference>